<evidence type="ECO:0000313" key="1">
    <source>
        <dbReference type="EMBL" id="TWU07945.1"/>
    </source>
</evidence>
<dbReference type="EMBL" id="SJPN01000001">
    <property type="protein sequence ID" value="TWU07945.1"/>
    <property type="molecule type" value="Genomic_DNA"/>
</dbReference>
<dbReference type="OrthoDB" id="244112at2"/>
<dbReference type="AlphaFoldDB" id="A0A5C6B6M0"/>
<sequence length="407" mass="44959">MPPTDQNRRRLKRVLPVVLAVTLGWEGPLQSAEPPPVAGEGMGNGFDIAGSAGGHESRIMVLIEQLGAGQFAVREQATEQLLSLGDIGLPVMRKRLSSTRDAEVRQRLERLIGQLEVTSFESRITSFLAGRQDEMTNWPIVAHLFGDSIRTREIYVRLLREYPELVDSLAGTPRELSVAIKSVESRQDEKRIGLEVMPTQIDMLAVLLPATDPAVPIDANYESRLIGLLRMNSSDELIHDRALGDRFKSLVAAWVRRSGTTHRQDVLQMTMQWNMSLGLKLALQTIEVSDDPLMLAHCFQAIAKFGDQSDAQRLSRFIDDHRPILEPLFESDGPAVSVGDAAMAAIAVIHRVSVVRVGFAVPVEHETFGFIFDRVAYPVDAAVGRQATAKEIRSLLARPFKSTQIAG</sequence>
<name>A0A5C6B6M0_9BACT</name>
<gene>
    <name evidence="1" type="ORF">Pla52n_05220</name>
</gene>
<evidence type="ECO:0000313" key="2">
    <source>
        <dbReference type="Proteomes" id="UP000320176"/>
    </source>
</evidence>
<dbReference type="RefSeq" id="WP_146518073.1">
    <property type="nucleotide sequence ID" value="NZ_CP151726.1"/>
</dbReference>
<protein>
    <submittedName>
        <fullName evidence="1">Uncharacterized protein</fullName>
    </submittedName>
</protein>
<organism evidence="1 2">
    <name type="scientific">Stieleria varia</name>
    <dbReference type="NCBI Taxonomy" id="2528005"/>
    <lineage>
        <taxon>Bacteria</taxon>
        <taxon>Pseudomonadati</taxon>
        <taxon>Planctomycetota</taxon>
        <taxon>Planctomycetia</taxon>
        <taxon>Pirellulales</taxon>
        <taxon>Pirellulaceae</taxon>
        <taxon>Stieleria</taxon>
    </lineage>
</organism>
<proteinExistence type="predicted"/>
<comment type="caution">
    <text evidence="1">The sequence shown here is derived from an EMBL/GenBank/DDBJ whole genome shotgun (WGS) entry which is preliminary data.</text>
</comment>
<dbReference type="Proteomes" id="UP000320176">
    <property type="component" value="Unassembled WGS sequence"/>
</dbReference>
<keyword evidence="2" id="KW-1185">Reference proteome</keyword>
<accession>A0A5C6B6M0</accession>
<reference evidence="1 2" key="1">
    <citation type="submission" date="2019-02" db="EMBL/GenBank/DDBJ databases">
        <title>Deep-cultivation of Planctomycetes and their phenomic and genomic characterization uncovers novel biology.</title>
        <authorList>
            <person name="Wiegand S."/>
            <person name="Jogler M."/>
            <person name="Boedeker C."/>
            <person name="Pinto D."/>
            <person name="Vollmers J."/>
            <person name="Rivas-Marin E."/>
            <person name="Kohn T."/>
            <person name="Peeters S.H."/>
            <person name="Heuer A."/>
            <person name="Rast P."/>
            <person name="Oberbeckmann S."/>
            <person name="Bunk B."/>
            <person name="Jeske O."/>
            <person name="Meyerdierks A."/>
            <person name="Storesund J.E."/>
            <person name="Kallscheuer N."/>
            <person name="Luecker S."/>
            <person name="Lage O.M."/>
            <person name="Pohl T."/>
            <person name="Merkel B.J."/>
            <person name="Hornburger P."/>
            <person name="Mueller R.-W."/>
            <person name="Bruemmer F."/>
            <person name="Labrenz M."/>
            <person name="Spormann A.M."/>
            <person name="Op Den Camp H."/>
            <person name="Overmann J."/>
            <person name="Amann R."/>
            <person name="Jetten M.S.M."/>
            <person name="Mascher T."/>
            <person name="Medema M.H."/>
            <person name="Devos D.P."/>
            <person name="Kaster A.-K."/>
            <person name="Ovreas L."/>
            <person name="Rohde M."/>
            <person name="Galperin M.Y."/>
            <person name="Jogler C."/>
        </authorList>
    </citation>
    <scope>NUCLEOTIDE SEQUENCE [LARGE SCALE GENOMIC DNA]</scope>
    <source>
        <strain evidence="1 2">Pla52n</strain>
    </source>
</reference>